<reference evidence="1 2" key="2">
    <citation type="journal article" date="2019" name="G3 (Bethesda)">
        <title>Hybrid Assembly of the Genome of the Entomopathogenic Nematode Steinernema carpocapsae Identifies the X-Chromosome.</title>
        <authorList>
            <person name="Serra L."/>
            <person name="Macchietto M."/>
            <person name="Macias-Munoz A."/>
            <person name="McGill C.J."/>
            <person name="Rodriguez I.M."/>
            <person name="Rodriguez B."/>
            <person name="Murad R."/>
            <person name="Mortazavi A."/>
        </authorList>
    </citation>
    <scope>NUCLEOTIDE SEQUENCE [LARGE SCALE GENOMIC DNA]</scope>
    <source>
        <strain evidence="1 2">ALL</strain>
    </source>
</reference>
<sequence length="84" mass="9379">MLNKHLDHENAVNESAPMFTTLSNDALLFYKAEKPSRNIKFCATETGNAALIKSLNGNLLRKNVRASFERSDKPPSSTVVYGFF</sequence>
<reference evidence="1 2" key="1">
    <citation type="journal article" date="2015" name="Genome Biol.">
        <title>Comparative genomics of Steinernema reveals deeply conserved gene regulatory networks.</title>
        <authorList>
            <person name="Dillman A.R."/>
            <person name="Macchietto M."/>
            <person name="Porter C.F."/>
            <person name="Rogers A."/>
            <person name="Williams B."/>
            <person name="Antoshechkin I."/>
            <person name="Lee M.M."/>
            <person name="Goodwin Z."/>
            <person name="Lu X."/>
            <person name="Lewis E.E."/>
            <person name="Goodrich-Blair H."/>
            <person name="Stock S.P."/>
            <person name="Adams B.J."/>
            <person name="Sternberg P.W."/>
            <person name="Mortazavi A."/>
        </authorList>
    </citation>
    <scope>NUCLEOTIDE SEQUENCE [LARGE SCALE GENOMIC DNA]</scope>
    <source>
        <strain evidence="1 2">ALL</strain>
    </source>
</reference>
<name>A0A4U5LTQ5_STECR</name>
<protein>
    <submittedName>
        <fullName evidence="1">Uncharacterized protein</fullName>
    </submittedName>
</protein>
<dbReference type="AlphaFoldDB" id="A0A4U5LTQ5"/>
<comment type="caution">
    <text evidence="1">The sequence shown here is derived from an EMBL/GenBank/DDBJ whole genome shotgun (WGS) entry which is preliminary data.</text>
</comment>
<organism evidence="1 2">
    <name type="scientific">Steinernema carpocapsae</name>
    <name type="common">Entomopathogenic nematode</name>
    <dbReference type="NCBI Taxonomy" id="34508"/>
    <lineage>
        <taxon>Eukaryota</taxon>
        <taxon>Metazoa</taxon>
        <taxon>Ecdysozoa</taxon>
        <taxon>Nematoda</taxon>
        <taxon>Chromadorea</taxon>
        <taxon>Rhabditida</taxon>
        <taxon>Tylenchina</taxon>
        <taxon>Panagrolaimomorpha</taxon>
        <taxon>Strongyloidoidea</taxon>
        <taxon>Steinernematidae</taxon>
        <taxon>Steinernema</taxon>
    </lineage>
</organism>
<keyword evidence="2" id="KW-1185">Reference proteome</keyword>
<gene>
    <name evidence="1" type="ORF">L596_029126</name>
</gene>
<dbReference type="Proteomes" id="UP000298663">
    <property type="component" value="Unassembled WGS sequence"/>
</dbReference>
<accession>A0A4U5LTQ5</accession>
<proteinExistence type="predicted"/>
<evidence type="ECO:0000313" key="2">
    <source>
        <dbReference type="Proteomes" id="UP000298663"/>
    </source>
</evidence>
<dbReference type="EMBL" id="AZBU02000012">
    <property type="protein sequence ID" value="TKR59461.1"/>
    <property type="molecule type" value="Genomic_DNA"/>
</dbReference>
<evidence type="ECO:0000313" key="1">
    <source>
        <dbReference type="EMBL" id="TKR59461.1"/>
    </source>
</evidence>